<dbReference type="GO" id="GO:0005739">
    <property type="term" value="C:mitochondrion"/>
    <property type="evidence" value="ECO:0007669"/>
    <property type="project" value="TreeGrafter"/>
</dbReference>
<dbReference type="GO" id="GO:0005829">
    <property type="term" value="C:cytosol"/>
    <property type="evidence" value="ECO:0007669"/>
    <property type="project" value="TreeGrafter"/>
</dbReference>
<dbReference type="AlphaFoldDB" id="A0A0B1SJZ0"/>
<keyword evidence="2 7" id="KW-0547">Nucleotide-binding</keyword>
<keyword evidence="5 7" id="KW-0030">Aminoacyl-tRNA synthetase</keyword>
<keyword evidence="3 7" id="KW-0067">ATP-binding</keyword>
<comment type="catalytic activity">
    <reaction evidence="6">
        <text>tRNA(Tyr) + L-tyrosine + ATP = L-tyrosyl-tRNA(Tyr) + AMP + diphosphate + H(+)</text>
        <dbReference type="Rhea" id="RHEA:10220"/>
        <dbReference type="Rhea" id="RHEA-COMP:9706"/>
        <dbReference type="Rhea" id="RHEA-COMP:9707"/>
        <dbReference type="ChEBI" id="CHEBI:15378"/>
        <dbReference type="ChEBI" id="CHEBI:30616"/>
        <dbReference type="ChEBI" id="CHEBI:33019"/>
        <dbReference type="ChEBI" id="CHEBI:58315"/>
        <dbReference type="ChEBI" id="CHEBI:78442"/>
        <dbReference type="ChEBI" id="CHEBI:78536"/>
        <dbReference type="ChEBI" id="CHEBI:456215"/>
        <dbReference type="EC" id="6.1.1.1"/>
    </reaction>
</comment>
<dbReference type="GO" id="GO:0005524">
    <property type="term" value="F:ATP binding"/>
    <property type="evidence" value="ECO:0007669"/>
    <property type="project" value="UniProtKB-KW"/>
</dbReference>
<evidence type="ECO:0000256" key="2">
    <source>
        <dbReference type="ARBA" id="ARBA00022741"/>
    </source>
</evidence>
<keyword evidence="9" id="KW-1185">Reference proteome</keyword>
<evidence type="ECO:0000256" key="4">
    <source>
        <dbReference type="ARBA" id="ARBA00022917"/>
    </source>
</evidence>
<evidence type="ECO:0000256" key="1">
    <source>
        <dbReference type="ARBA" id="ARBA00022598"/>
    </source>
</evidence>
<gene>
    <name evidence="8" type="ORF">OESDEN_16761</name>
</gene>
<evidence type="ECO:0000256" key="3">
    <source>
        <dbReference type="ARBA" id="ARBA00022840"/>
    </source>
</evidence>
<dbReference type="EMBL" id="KN572969">
    <property type="protein sequence ID" value="KHJ83540.1"/>
    <property type="molecule type" value="Genomic_DNA"/>
</dbReference>
<reference evidence="8 9" key="1">
    <citation type="submission" date="2014-03" db="EMBL/GenBank/DDBJ databases">
        <title>Draft genome of the hookworm Oesophagostomum dentatum.</title>
        <authorList>
            <person name="Mitreva M."/>
        </authorList>
    </citation>
    <scope>NUCLEOTIDE SEQUENCE [LARGE SCALE GENOMIC DNA]</scope>
    <source>
        <strain evidence="8 9">OD-Hann</strain>
    </source>
</reference>
<name>A0A0B1SJZ0_OESDE</name>
<evidence type="ECO:0000313" key="9">
    <source>
        <dbReference type="Proteomes" id="UP000053660"/>
    </source>
</evidence>
<dbReference type="Gene3D" id="3.40.50.620">
    <property type="entry name" value="HUPs"/>
    <property type="match status" value="1"/>
</dbReference>
<accession>A0A0B1SJZ0</accession>
<dbReference type="PANTHER" id="PTHR11766:SF0">
    <property type="entry name" value="TYROSINE--TRNA LIGASE, MITOCHONDRIAL"/>
    <property type="match status" value="1"/>
</dbReference>
<dbReference type="InterPro" id="IPR024088">
    <property type="entry name" value="Tyr-tRNA-ligase_bac-type"/>
</dbReference>
<sequence>MLQPTSLHQPMSYLRCVCLRFKLGRFSSQIRRFSSVGSYYEELKTRGLVRNSYPSNLDTDFASELKRLPPVVYAGFDPTAKSLHIGNLLVIVNLLRSAQFGIRPIAVVGGATATIGDPSGRSSGW</sequence>
<evidence type="ECO:0000256" key="7">
    <source>
        <dbReference type="RuleBase" id="RU363036"/>
    </source>
</evidence>
<dbReference type="InterPro" id="IPR014729">
    <property type="entry name" value="Rossmann-like_a/b/a_fold"/>
</dbReference>
<evidence type="ECO:0000256" key="6">
    <source>
        <dbReference type="ARBA" id="ARBA00048248"/>
    </source>
</evidence>
<dbReference type="OrthoDB" id="337870at2759"/>
<protein>
    <recommendedName>
        <fullName evidence="10">Tyrosine--tRNA ligase</fullName>
    </recommendedName>
</protein>
<dbReference type="SUPFAM" id="SSF52374">
    <property type="entry name" value="Nucleotidylyl transferase"/>
    <property type="match status" value="1"/>
</dbReference>
<keyword evidence="4 7" id="KW-0648">Protein biosynthesis</keyword>
<dbReference type="PROSITE" id="PS00178">
    <property type="entry name" value="AA_TRNA_LIGASE_I"/>
    <property type="match status" value="1"/>
</dbReference>
<dbReference type="GO" id="GO:0006418">
    <property type="term" value="P:tRNA aminoacylation for protein translation"/>
    <property type="evidence" value="ECO:0007669"/>
    <property type="project" value="InterPro"/>
</dbReference>
<dbReference type="InterPro" id="IPR002305">
    <property type="entry name" value="aa-tRNA-synth_Ic"/>
</dbReference>
<evidence type="ECO:0000256" key="5">
    <source>
        <dbReference type="ARBA" id="ARBA00023146"/>
    </source>
</evidence>
<organism evidence="8 9">
    <name type="scientific">Oesophagostomum dentatum</name>
    <name type="common">Nodular worm</name>
    <dbReference type="NCBI Taxonomy" id="61180"/>
    <lineage>
        <taxon>Eukaryota</taxon>
        <taxon>Metazoa</taxon>
        <taxon>Ecdysozoa</taxon>
        <taxon>Nematoda</taxon>
        <taxon>Chromadorea</taxon>
        <taxon>Rhabditida</taxon>
        <taxon>Rhabditina</taxon>
        <taxon>Rhabditomorpha</taxon>
        <taxon>Strongyloidea</taxon>
        <taxon>Strongylidae</taxon>
        <taxon>Oesophagostomum</taxon>
    </lineage>
</organism>
<dbReference type="Proteomes" id="UP000053660">
    <property type="component" value="Unassembled WGS sequence"/>
</dbReference>
<proteinExistence type="inferred from homology"/>
<dbReference type="PANTHER" id="PTHR11766">
    <property type="entry name" value="TYROSYL-TRNA SYNTHETASE"/>
    <property type="match status" value="1"/>
</dbReference>
<keyword evidence="1 7" id="KW-0436">Ligase</keyword>
<dbReference type="GO" id="GO:0004831">
    <property type="term" value="F:tyrosine-tRNA ligase activity"/>
    <property type="evidence" value="ECO:0007669"/>
    <property type="project" value="UniProtKB-EC"/>
</dbReference>
<evidence type="ECO:0008006" key="10">
    <source>
        <dbReference type="Google" id="ProtNLM"/>
    </source>
</evidence>
<evidence type="ECO:0000313" key="8">
    <source>
        <dbReference type="EMBL" id="KHJ83540.1"/>
    </source>
</evidence>
<dbReference type="InterPro" id="IPR001412">
    <property type="entry name" value="aa-tRNA-synth_I_CS"/>
</dbReference>
<dbReference type="Pfam" id="PF00579">
    <property type="entry name" value="tRNA-synt_1b"/>
    <property type="match status" value="1"/>
</dbReference>
<comment type="similarity">
    <text evidence="7">Belongs to the class-I aminoacyl-tRNA synthetase family.</text>
</comment>